<gene>
    <name evidence="3" type="ORF">CLMAG_33830</name>
</gene>
<dbReference type="PANTHER" id="PTHR42954">
    <property type="entry name" value="FE(2+) TRANSPORT PROTEIN A"/>
    <property type="match status" value="1"/>
</dbReference>
<name>A0A162SMN8_9CLOT</name>
<protein>
    <submittedName>
        <fullName evidence="3">Ferrous iron transport protein A</fullName>
    </submittedName>
</protein>
<dbReference type="SUPFAM" id="SSF50037">
    <property type="entry name" value="C-terminal domain of transcriptional repressors"/>
    <property type="match status" value="1"/>
</dbReference>
<keyword evidence="4" id="KW-1185">Reference proteome</keyword>
<dbReference type="EMBL" id="LWAE01000003">
    <property type="protein sequence ID" value="KZL91624.1"/>
    <property type="molecule type" value="Genomic_DNA"/>
</dbReference>
<evidence type="ECO:0000313" key="4">
    <source>
        <dbReference type="Proteomes" id="UP000076603"/>
    </source>
</evidence>
<feature type="domain" description="Ferrous iron transporter FeoA-like" evidence="2">
    <location>
        <begin position="5"/>
        <end position="77"/>
    </location>
</feature>
<dbReference type="Gene3D" id="2.30.30.90">
    <property type="match status" value="1"/>
</dbReference>
<dbReference type="InterPro" id="IPR052713">
    <property type="entry name" value="FeoA"/>
</dbReference>
<dbReference type="SMART" id="SM00899">
    <property type="entry name" value="FeoA"/>
    <property type="match status" value="1"/>
</dbReference>
<sequence>MSNLIKLDQVEINQKVKVVQVEPESRIRRRIMDMGIVKGIEIVIEGKAPMGDPIEIRVRGYNLSLRKNEAKDIIVELI</sequence>
<dbReference type="OrthoDB" id="9811076at2"/>
<dbReference type="AlphaFoldDB" id="A0A162SMN8"/>
<dbReference type="InterPro" id="IPR008988">
    <property type="entry name" value="Transcriptional_repressor_C"/>
</dbReference>
<dbReference type="Pfam" id="PF04023">
    <property type="entry name" value="FeoA"/>
    <property type="match status" value="1"/>
</dbReference>
<proteinExistence type="predicted"/>
<comment type="caution">
    <text evidence="3">The sequence shown here is derived from an EMBL/GenBank/DDBJ whole genome shotgun (WGS) entry which is preliminary data.</text>
</comment>
<dbReference type="GO" id="GO:0046914">
    <property type="term" value="F:transition metal ion binding"/>
    <property type="evidence" value="ECO:0007669"/>
    <property type="project" value="InterPro"/>
</dbReference>
<reference evidence="3 4" key="1">
    <citation type="submission" date="2016-04" db="EMBL/GenBank/DDBJ databases">
        <title>Genome sequence of Clostridium magnum DSM 2767.</title>
        <authorList>
            <person name="Poehlein A."/>
            <person name="Uhlig R."/>
            <person name="Fischer R."/>
            <person name="Bahl H."/>
            <person name="Daniel R."/>
        </authorList>
    </citation>
    <scope>NUCLEOTIDE SEQUENCE [LARGE SCALE GENOMIC DNA]</scope>
    <source>
        <strain evidence="3 4">DSM 2767</strain>
    </source>
</reference>
<keyword evidence="1" id="KW-0408">Iron</keyword>
<dbReference type="PANTHER" id="PTHR42954:SF2">
    <property type="entry name" value="FE(2+) TRANSPORT PROTEIN A"/>
    <property type="match status" value="1"/>
</dbReference>
<dbReference type="InterPro" id="IPR007167">
    <property type="entry name" value="Fe-transptr_FeoA-like"/>
</dbReference>
<dbReference type="STRING" id="1121326.CLMAG_33830"/>
<evidence type="ECO:0000259" key="2">
    <source>
        <dbReference type="SMART" id="SM00899"/>
    </source>
</evidence>
<dbReference type="PATRIC" id="fig|1121326.3.peg.3419"/>
<accession>A0A162SMN8</accession>
<dbReference type="InterPro" id="IPR038157">
    <property type="entry name" value="FeoA_core_dom"/>
</dbReference>
<dbReference type="Proteomes" id="UP000076603">
    <property type="component" value="Unassembled WGS sequence"/>
</dbReference>
<organism evidence="3 4">
    <name type="scientific">Clostridium magnum DSM 2767</name>
    <dbReference type="NCBI Taxonomy" id="1121326"/>
    <lineage>
        <taxon>Bacteria</taxon>
        <taxon>Bacillati</taxon>
        <taxon>Bacillota</taxon>
        <taxon>Clostridia</taxon>
        <taxon>Eubacteriales</taxon>
        <taxon>Clostridiaceae</taxon>
        <taxon>Clostridium</taxon>
    </lineage>
</organism>
<evidence type="ECO:0000313" key="3">
    <source>
        <dbReference type="EMBL" id="KZL91624.1"/>
    </source>
</evidence>
<dbReference type="RefSeq" id="WP_066624629.1">
    <property type="nucleotide sequence ID" value="NZ_FQXL01000005.1"/>
</dbReference>
<evidence type="ECO:0000256" key="1">
    <source>
        <dbReference type="ARBA" id="ARBA00023004"/>
    </source>
</evidence>